<dbReference type="PANTHER" id="PTHR43798">
    <property type="entry name" value="MONOACYLGLYCEROL LIPASE"/>
    <property type="match status" value="1"/>
</dbReference>
<evidence type="ECO:0000313" key="2">
    <source>
        <dbReference type="EMBL" id="TFU05959.1"/>
    </source>
</evidence>
<keyword evidence="3" id="KW-1185">Reference proteome</keyword>
<dbReference type="PANTHER" id="PTHR43798:SF33">
    <property type="entry name" value="HYDROLASE, PUTATIVE (AFU_ORTHOLOGUE AFUA_2G14860)-RELATED"/>
    <property type="match status" value="1"/>
</dbReference>
<feature type="domain" description="AB hydrolase-1" evidence="1">
    <location>
        <begin position="33"/>
        <end position="285"/>
    </location>
</feature>
<evidence type="ECO:0000259" key="1">
    <source>
        <dbReference type="Pfam" id="PF12697"/>
    </source>
</evidence>
<dbReference type="RefSeq" id="WP_135244683.1">
    <property type="nucleotide sequence ID" value="NZ_SIHO01000001.1"/>
</dbReference>
<keyword evidence="2" id="KW-0378">Hydrolase</keyword>
<dbReference type="InterPro" id="IPR050266">
    <property type="entry name" value="AB_hydrolase_sf"/>
</dbReference>
<sequence>MIRTPPKPSSNVFFSQRLRLHFVDWGNPDAPTLILLHGGRDHCRNWDWVAGELANDWHIIAPDLRGHGDSAWSPDGNYTMSAFTYDFAQLIHQQARGPVHIIAHSLGGSIALRYTGLYPENVAKIVAIEGLGPSPKMVAARQKIDFADRFREWVDEQRKLSSRMPKRYASIEEALGRMQAENSHLSQAQAEHLTRHGILQNEDGSYSWKFDNYVRSFSPVDMSLDDLQTLWGRITCPTRLVYGAESWASNPAEDGRLGYFNNATVTRYEQAGHWVHHDQTEKFVAEMREFL</sequence>
<comment type="caution">
    <text evidence="2">The sequence shown here is derived from an EMBL/GenBank/DDBJ whole genome shotgun (WGS) entry which is preliminary data.</text>
</comment>
<dbReference type="InterPro" id="IPR000639">
    <property type="entry name" value="Epox_hydrolase-like"/>
</dbReference>
<dbReference type="SUPFAM" id="SSF53474">
    <property type="entry name" value="alpha/beta-Hydrolases"/>
    <property type="match status" value="1"/>
</dbReference>
<reference evidence="2 3" key="1">
    <citation type="submission" date="2019-02" db="EMBL/GenBank/DDBJ databases">
        <title>Polymorphobacter sp. isolated from the lake at the Tibet of China.</title>
        <authorList>
            <person name="Li A."/>
        </authorList>
    </citation>
    <scope>NUCLEOTIDE SEQUENCE [LARGE SCALE GENOMIC DNA]</scope>
    <source>
        <strain evidence="2 3">DJ1R-1</strain>
    </source>
</reference>
<dbReference type="InterPro" id="IPR000073">
    <property type="entry name" value="AB_hydrolase_1"/>
</dbReference>
<dbReference type="AlphaFoldDB" id="A0A4Y9ERZ8"/>
<organism evidence="2 3">
    <name type="scientific">Glacieibacterium arshaanense</name>
    <dbReference type="NCBI Taxonomy" id="2511025"/>
    <lineage>
        <taxon>Bacteria</taxon>
        <taxon>Pseudomonadati</taxon>
        <taxon>Pseudomonadota</taxon>
        <taxon>Alphaproteobacteria</taxon>
        <taxon>Sphingomonadales</taxon>
        <taxon>Sphingosinicellaceae</taxon>
        <taxon>Glacieibacterium</taxon>
    </lineage>
</organism>
<dbReference type="GO" id="GO:0016787">
    <property type="term" value="F:hydrolase activity"/>
    <property type="evidence" value="ECO:0007669"/>
    <property type="project" value="UniProtKB-KW"/>
</dbReference>
<accession>A0A4Y9ERZ8</accession>
<dbReference type="PRINTS" id="PR00412">
    <property type="entry name" value="EPOXHYDRLASE"/>
</dbReference>
<dbReference type="InterPro" id="IPR029058">
    <property type="entry name" value="AB_hydrolase_fold"/>
</dbReference>
<proteinExistence type="predicted"/>
<dbReference type="Pfam" id="PF12697">
    <property type="entry name" value="Abhydrolase_6"/>
    <property type="match status" value="1"/>
</dbReference>
<dbReference type="Proteomes" id="UP000297737">
    <property type="component" value="Unassembled WGS sequence"/>
</dbReference>
<gene>
    <name evidence="2" type="ORF">EUV02_02760</name>
</gene>
<evidence type="ECO:0000313" key="3">
    <source>
        <dbReference type="Proteomes" id="UP000297737"/>
    </source>
</evidence>
<dbReference type="Gene3D" id="3.40.50.1820">
    <property type="entry name" value="alpha/beta hydrolase"/>
    <property type="match status" value="1"/>
</dbReference>
<protein>
    <submittedName>
        <fullName evidence="2">Alpha/beta hydrolase</fullName>
    </submittedName>
</protein>
<name>A0A4Y9ERZ8_9SPHN</name>
<dbReference type="GO" id="GO:0016020">
    <property type="term" value="C:membrane"/>
    <property type="evidence" value="ECO:0007669"/>
    <property type="project" value="TreeGrafter"/>
</dbReference>
<dbReference type="OrthoDB" id="9808398at2"/>
<dbReference type="EMBL" id="SIHO01000001">
    <property type="protein sequence ID" value="TFU05959.1"/>
    <property type="molecule type" value="Genomic_DNA"/>
</dbReference>
<dbReference type="PRINTS" id="PR00111">
    <property type="entry name" value="ABHYDROLASE"/>
</dbReference>